<keyword evidence="5" id="KW-1185">Reference proteome</keyword>
<proteinExistence type="predicted"/>
<dbReference type="InterPro" id="IPR055371">
    <property type="entry name" value="SpaA_PFL_dom_4"/>
</dbReference>
<dbReference type="Proteomes" id="UP000023435">
    <property type="component" value="Unassembled WGS sequence"/>
</dbReference>
<protein>
    <submittedName>
        <fullName evidence="4">Internalin, putative</fullName>
    </submittedName>
</protein>
<feature type="domain" description="SpaA-like prealbumin fold" evidence="2">
    <location>
        <begin position="511"/>
        <end position="623"/>
    </location>
</feature>
<name>A0A108U8P3_9GAMM</name>
<dbReference type="OrthoDB" id="6028547at2"/>
<dbReference type="EMBL" id="JAJA02000001">
    <property type="protein sequence ID" value="KWS04594.1"/>
    <property type="molecule type" value="Genomic_DNA"/>
</dbReference>
<gene>
    <name evidence="4" type="ORF">AZ78_2144</name>
</gene>
<keyword evidence="1" id="KW-0732">Signal</keyword>
<accession>A0A108U8P3</accession>
<feature type="signal peptide" evidence="1">
    <location>
        <begin position="1"/>
        <end position="16"/>
    </location>
</feature>
<evidence type="ECO:0000259" key="3">
    <source>
        <dbReference type="Pfam" id="PF24514"/>
    </source>
</evidence>
<organism evidence="4 5">
    <name type="scientific">Lysobacter capsici AZ78</name>
    <dbReference type="NCBI Taxonomy" id="1444315"/>
    <lineage>
        <taxon>Bacteria</taxon>
        <taxon>Pseudomonadati</taxon>
        <taxon>Pseudomonadota</taxon>
        <taxon>Gammaproteobacteria</taxon>
        <taxon>Lysobacterales</taxon>
        <taxon>Lysobacteraceae</taxon>
        <taxon>Lysobacter</taxon>
    </lineage>
</organism>
<evidence type="ECO:0000256" key="1">
    <source>
        <dbReference type="SAM" id="SignalP"/>
    </source>
</evidence>
<dbReference type="Pfam" id="PF24514">
    <property type="entry name" value="SpaA_4"/>
    <property type="match status" value="1"/>
</dbReference>
<reference evidence="4 5" key="1">
    <citation type="journal article" date="2014" name="Genome Announc.">
        <title>Draft Genome Sequence of Lysobacter capsici AZ78, a Bacterium Antagonistic to Plant-Pathogenic Oomycetes.</title>
        <authorList>
            <person name="Puopolo G."/>
            <person name="Sonego P."/>
            <person name="Engelen K."/>
            <person name="Pertot I."/>
        </authorList>
    </citation>
    <scope>NUCLEOTIDE SEQUENCE [LARGE SCALE GENOMIC DNA]</scope>
    <source>
        <strain evidence="4 5">AZ78</strain>
    </source>
</reference>
<feature type="chain" id="PRO_5007131683" evidence="1">
    <location>
        <begin position="17"/>
        <end position="728"/>
    </location>
</feature>
<feature type="domain" description="SpaA-like prealbumin fold" evidence="3">
    <location>
        <begin position="384"/>
        <end position="506"/>
    </location>
</feature>
<evidence type="ECO:0000313" key="5">
    <source>
        <dbReference type="Proteomes" id="UP000023435"/>
    </source>
</evidence>
<dbReference type="RefSeq" id="WP_036111248.1">
    <property type="nucleotide sequence ID" value="NZ_JAJA02000001.1"/>
</dbReference>
<dbReference type="Pfam" id="PF20674">
    <property type="entry name" value="SpaA_3"/>
    <property type="match status" value="1"/>
</dbReference>
<dbReference type="InterPro" id="IPR048834">
    <property type="entry name" value="SpaA_pre-album"/>
</dbReference>
<sequence>MLAWAGLAWFSPSAFAQAGSRVIVNGDLEFGVANGSGAMVDTDFGIGATFDGGANASHPWFTSHPTQAGQCDPAFGVVGVCHPVETWVSNNNPDLTGPVAANTGNNFVELNAFVGSMIYQNVCLVADETLTYRFAHRRRVLGGSRNNPDSAALRIKDQANGLLQTVTTSSVTGSSWNIRSGSATIGAGVSGILRLGFEAISTSTGNISAGNLLDSVSISLRPLVDLGGTTSSGPQPEGQDLGDIFIRLNGTSQAGGTVIALQRVAPVNGDAAALDSDFVLTVGAGASMTHTAGSDIWLIAIPAGAEFDGGIAPGAAGASNPPDGISIDVDAATDALIEPRESFRFQIVNPGASGSSNNWLSSAPTCGTQTTASADFVIVGQSQVRLAKISDGATGSFDYVFGNADTDLLAAGTQSAAVVTTSASGTAAFHDADAGAAGAQGSAVVVPGAPVTIAETIPAGWVLDSATCVDAANAPVAGTSVAGGTLTIPGAATAAGASLTCTFRNGRSPIVRLGKRLPNGRFAAADQFVLSIAPPGTGAATFTTTGSGDAAAGQAVVDPAVAGTSYTLSETAAAGADLANYTSSYACANANASGTAGPSGTAATFDLVPAAGDDFTCAFVNTRNPLSALSITKTNTPAAGALDQADDVVMRETNTVYRIVVTNHGPDAVTGALVRDPAAAGLDCTAVTCSGAACPGAVTVASLQGAGIALGPLADGEAVNFDLTCMPQ</sequence>
<dbReference type="AlphaFoldDB" id="A0A108U8P3"/>
<evidence type="ECO:0000259" key="2">
    <source>
        <dbReference type="Pfam" id="PF20674"/>
    </source>
</evidence>
<evidence type="ECO:0000313" key="4">
    <source>
        <dbReference type="EMBL" id="KWS04594.1"/>
    </source>
</evidence>
<comment type="caution">
    <text evidence="4">The sequence shown here is derived from an EMBL/GenBank/DDBJ whole genome shotgun (WGS) entry which is preliminary data.</text>
</comment>